<dbReference type="PROSITE" id="PS50109">
    <property type="entry name" value="HIS_KIN"/>
    <property type="match status" value="1"/>
</dbReference>
<evidence type="ECO:0000259" key="9">
    <source>
        <dbReference type="PROSITE" id="PS50109"/>
    </source>
</evidence>
<dbReference type="AlphaFoldDB" id="B8BTL2"/>
<keyword evidence="3 8" id="KW-0547">Nucleotide-binding</keyword>
<keyword evidence="5 8" id="KW-0067">ATP-binding</keyword>
<dbReference type="PANTHER" id="PTHR11947:SF3">
    <property type="entry name" value="[PYRUVATE DEHYDROGENASE (ACETYL-TRANSFERRING)] KINASE, MITOCHONDRIAL"/>
    <property type="match status" value="1"/>
</dbReference>
<reference evidence="10 11" key="2">
    <citation type="journal article" date="2008" name="Nature">
        <title>The Phaeodactylum genome reveals the evolutionary history of diatom genomes.</title>
        <authorList>
            <person name="Bowler C."/>
            <person name="Allen A.E."/>
            <person name="Badger J.H."/>
            <person name="Grimwood J."/>
            <person name="Jabbari K."/>
            <person name="Kuo A."/>
            <person name="Maheswari U."/>
            <person name="Martens C."/>
            <person name="Maumus F."/>
            <person name="Otillar R.P."/>
            <person name="Rayko E."/>
            <person name="Salamov A."/>
            <person name="Vandepoele K."/>
            <person name="Beszteri B."/>
            <person name="Gruber A."/>
            <person name="Heijde M."/>
            <person name="Katinka M."/>
            <person name="Mock T."/>
            <person name="Valentin K."/>
            <person name="Verret F."/>
            <person name="Berges J.A."/>
            <person name="Brownlee C."/>
            <person name="Cadoret J.P."/>
            <person name="Chiovitti A."/>
            <person name="Choi C.J."/>
            <person name="Coesel S."/>
            <person name="De Martino A."/>
            <person name="Detter J.C."/>
            <person name="Durkin C."/>
            <person name="Falciatore A."/>
            <person name="Fournet J."/>
            <person name="Haruta M."/>
            <person name="Huysman M.J."/>
            <person name="Jenkins B.D."/>
            <person name="Jiroutova K."/>
            <person name="Jorgensen R.E."/>
            <person name="Joubert Y."/>
            <person name="Kaplan A."/>
            <person name="Kroger N."/>
            <person name="Kroth P.G."/>
            <person name="La Roche J."/>
            <person name="Lindquist E."/>
            <person name="Lommer M."/>
            <person name="Martin-Jezequel V."/>
            <person name="Lopez P.J."/>
            <person name="Lucas S."/>
            <person name="Mangogna M."/>
            <person name="McGinnis K."/>
            <person name="Medlin L.K."/>
            <person name="Montsant A."/>
            <person name="Oudot-Le Secq M.P."/>
            <person name="Napoli C."/>
            <person name="Obornik M."/>
            <person name="Parker M.S."/>
            <person name="Petit J.L."/>
            <person name="Porcel B.M."/>
            <person name="Poulsen N."/>
            <person name="Robison M."/>
            <person name="Rychlewski L."/>
            <person name="Rynearson T.A."/>
            <person name="Schmutz J."/>
            <person name="Shapiro H."/>
            <person name="Siaut M."/>
            <person name="Stanley M."/>
            <person name="Sussman M.R."/>
            <person name="Taylor A.R."/>
            <person name="Vardi A."/>
            <person name="von Dassow P."/>
            <person name="Vyverman W."/>
            <person name="Willis A."/>
            <person name="Wyrwicz L.S."/>
            <person name="Rokhsar D.S."/>
            <person name="Weissenbach J."/>
            <person name="Armbrust E.V."/>
            <person name="Green B.R."/>
            <person name="Van de Peer Y."/>
            <person name="Grigoriev I.V."/>
        </authorList>
    </citation>
    <scope>NUCLEOTIDE SEQUENCE [LARGE SCALE GENOMIC DNA]</scope>
    <source>
        <strain evidence="10 11">CCMP1335</strain>
    </source>
</reference>
<dbReference type="Pfam" id="PF10436">
    <property type="entry name" value="BCDHK_Adom3"/>
    <property type="match status" value="1"/>
</dbReference>
<dbReference type="EMBL" id="CM000639">
    <property type="protein sequence ID" value="EED95114.1"/>
    <property type="molecule type" value="Genomic_DNA"/>
</dbReference>
<dbReference type="SUPFAM" id="SSF69012">
    <property type="entry name" value="alpha-ketoacid dehydrogenase kinase, N-terminal domain"/>
    <property type="match status" value="1"/>
</dbReference>
<proteinExistence type="inferred from homology"/>
<dbReference type="GO" id="GO:0004740">
    <property type="term" value="F:pyruvate dehydrogenase (acetyl-transferring) kinase activity"/>
    <property type="evidence" value="ECO:0000318"/>
    <property type="project" value="GO_Central"/>
</dbReference>
<dbReference type="InterPro" id="IPR039028">
    <property type="entry name" value="BCKD/PDK"/>
</dbReference>
<evidence type="ECO:0000256" key="4">
    <source>
        <dbReference type="ARBA" id="ARBA00022777"/>
    </source>
</evidence>
<keyword evidence="11" id="KW-1185">Reference proteome</keyword>
<dbReference type="InterPro" id="IPR036784">
    <property type="entry name" value="AK/P_DHK_N_sf"/>
</dbReference>
<dbReference type="GeneID" id="7442230"/>
<protein>
    <recommendedName>
        <fullName evidence="8">Protein-serine/threonine kinase</fullName>
        <ecNumber evidence="8">2.7.11.-</ecNumber>
    </recommendedName>
</protein>
<dbReference type="GO" id="GO:0010510">
    <property type="term" value="P:regulation of pyruvate decarboxylation to acetyl-CoA"/>
    <property type="evidence" value="ECO:0000318"/>
    <property type="project" value="GO_Central"/>
</dbReference>
<dbReference type="PaxDb" id="35128-Thaps261233"/>
<dbReference type="InterPro" id="IPR036890">
    <property type="entry name" value="HATPase_C_sf"/>
</dbReference>
<evidence type="ECO:0000256" key="6">
    <source>
        <dbReference type="ARBA" id="ARBA00023128"/>
    </source>
</evidence>
<sequence>LRNAQFLHRELPIRIAQRAIDLLTLPHGLNRTREVQSIANTYLQYLQQLRDFPVPTNQESEKEFTNALKSIILDRHSIPMAIARGLQSLKDERKAPVDARRLAEMEEALNRFFTARVGLRFLTEHHVLSGNDENSDALGGIGANCDPVKEVKRTVARVTRLCRESYGIAPEIEVVDCTPDKDAGLNFTYVPHHLRYMLAELLKNSYHSKHHNDPDGGIHDAPTLPPIKIVVTKGAEDVTIKIADRGGGMPRSLTQRIWTFAHSTLSKEGRSREDKGFGLPLARIYARYFGGEVTIKSMEGYGVDAYLYLPVLGMACENLP</sequence>
<evidence type="ECO:0000256" key="2">
    <source>
        <dbReference type="ARBA" id="ARBA00022679"/>
    </source>
</evidence>
<evidence type="ECO:0000256" key="1">
    <source>
        <dbReference type="ARBA" id="ARBA00006155"/>
    </source>
</evidence>
<dbReference type="HOGENOM" id="CLU_023861_5_0_1"/>
<keyword evidence="2 8" id="KW-0808">Transferase</keyword>
<comment type="similarity">
    <text evidence="1 8">Belongs to the PDK/BCKDK protein kinase family.</text>
</comment>
<feature type="non-terminal residue" evidence="10">
    <location>
        <position position="1"/>
    </location>
</feature>
<dbReference type="SUPFAM" id="SSF55874">
    <property type="entry name" value="ATPase domain of HSP90 chaperone/DNA topoisomerase II/histidine kinase"/>
    <property type="match status" value="1"/>
</dbReference>
<dbReference type="Gene3D" id="1.20.140.20">
    <property type="entry name" value="Alpha-ketoacid/pyruvate dehydrogenase kinase, N-terminal domain"/>
    <property type="match status" value="1"/>
</dbReference>
<dbReference type="RefSeq" id="XP_002287671.1">
    <property type="nucleotide sequence ID" value="XM_002287635.1"/>
</dbReference>
<keyword evidence="10" id="KW-0670">Pyruvate</keyword>
<evidence type="ECO:0000256" key="7">
    <source>
        <dbReference type="ARBA" id="ARBA00048201"/>
    </source>
</evidence>
<dbReference type="InterPro" id="IPR018955">
    <property type="entry name" value="BCDHK/PDK_N"/>
</dbReference>
<dbReference type="GO" id="GO:0005739">
    <property type="term" value="C:mitochondrion"/>
    <property type="evidence" value="ECO:0000318"/>
    <property type="project" value="GO_Central"/>
</dbReference>
<gene>
    <name evidence="10" type="primary">PDK1_1</name>
    <name evidence="10" type="ORF">THAPSDRAFT_261233</name>
</gene>
<dbReference type="GO" id="GO:0010906">
    <property type="term" value="P:regulation of glucose metabolic process"/>
    <property type="evidence" value="ECO:0000318"/>
    <property type="project" value="GO_Central"/>
</dbReference>
<name>B8BTL2_THAPS</name>
<evidence type="ECO:0000256" key="8">
    <source>
        <dbReference type="RuleBase" id="RU366032"/>
    </source>
</evidence>
<keyword evidence="6 8" id="KW-0496">Mitochondrion</keyword>
<organism evidence="10 11">
    <name type="scientific">Thalassiosira pseudonana</name>
    <name type="common">Marine diatom</name>
    <name type="synonym">Cyclotella nana</name>
    <dbReference type="NCBI Taxonomy" id="35128"/>
    <lineage>
        <taxon>Eukaryota</taxon>
        <taxon>Sar</taxon>
        <taxon>Stramenopiles</taxon>
        <taxon>Ochrophyta</taxon>
        <taxon>Bacillariophyta</taxon>
        <taxon>Coscinodiscophyceae</taxon>
        <taxon>Thalassiosirophycidae</taxon>
        <taxon>Thalassiosirales</taxon>
        <taxon>Thalassiosiraceae</taxon>
        <taxon>Thalassiosira</taxon>
    </lineage>
</organism>
<dbReference type="PANTHER" id="PTHR11947">
    <property type="entry name" value="PYRUVATE DEHYDROGENASE KINASE"/>
    <property type="match status" value="1"/>
</dbReference>
<comment type="catalytic activity">
    <reaction evidence="7">
        <text>L-seryl-[pyruvate dehydrogenase E1 alpha subunit] + ATP = O-phospho-L-seryl-[pyruvate dehydrogenase E1 alpha subunit] + ADP + H(+)</text>
        <dbReference type="Rhea" id="RHEA:23052"/>
        <dbReference type="Rhea" id="RHEA-COMP:13689"/>
        <dbReference type="Rhea" id="RHEA-COMP:13690"/>
        <dbReference type="ChEBI" id="CHEBI:15378"/>
        <dbReference type="ChEBI" id="CHEBI:29999"/>
        <dbReference type="ChEBI" id="CHEBI:30616"/>
        <dbReference type="ChEBI" id="CHEBI:83421"/>
        <dbReference type="ChEBI" id="CHEBI:456216"/>
        <dbReference type="EC" id="2.7.11.2"/>
    </reaction>
</comment>
<dbReference type="Proteomes" id="UP000001449">
    <property type="component" value="Chromosome 2"/>
</dbReference>
<dbReference type="InParanoid" id="B8BTL2"/>
<dbReference type="OMA" id="EIVICQG"/>
<dbReference type="Pfam" id="PF02518">
    <property type="entry name" value="HATPase_c"/>
    <property type="match status" value="1"/>
</dbReference>
<reference evidence="10 11" key="1">
    <citation type="journal article" date="2004" name="Science">
        <title>The genome of the diatom Thalassiosira pseudonana: ecology, evolution, and metabolism.</title>
        <authorList>
            <person name="Armbrust E.V."/>
            <person name="Berges J.A."/>
            <person name="Bowler C."/>
            <person name="Green B.R."/>
            <person name="Martinez D."/>
            <person name="Putnam N.H."/>
            <person name="Zhou S."/>
            <person name="Allen A.E."/>
            <person name="Apt K.E."/>
            <person name="Bechner M."/>
            <person name="Brzezinski M.A."/>
            <person name="Chaal B.K."/>
            <person name="Chiovitti A."/>
            <person name="Davis A.K."/>
            <person name="Demarest M.S."/>
            <person name="Detter J.C."/>
            <person name="Glavina T."/>
            <person name="Goodstein D."/>
            <person name="Hadi M.Z."/>
            <person name="Hellsten U."/>
            <person name="Hildebrand M."/>
            <person name="Jenkins B.D."/>
            <person name="Jurka J."/>
            <person name="Kapitonov V.V."/>
            <person name="Kroger N."/>
            <person name="Lau W.W."/>
            <person name="Lane T.W."/>
            <person name="Larimer F.W."/>
            <person name="Lippmeier J.C."/>
            <person name="Lucas S."/>
            <person name="Medina M."/>
            <person name="Montsant A."/>
            <person name="Obornik M."/>
            <person name="Parker M.S."/>
            <person name="Palenik B."/>
            <person name="Pazour G.J."/>
            <person name="Richardson P.M."/>
            <person name="Rynearson T.A."/>
            <person name="Saito M.A."/>
            <person name="Schwartz D.C."/>
            <person name="Thamatrakoln K."/>
            <person name="Valentin K."/>
            <person name="Vardi A."/>
            <person name="Wilkerson F.P."/>
            <person name="Rokhsar D.S."/>
        </authorList>
    </citation>
    <scope>NUCLEOTIDE SEQUENCE [LARGE SCALE GENOMIC DNA]</scope>
    <source>
        <strain evidence="10 11">CCMP1335</strain>
    </source>
</reference>
<dbReference type="KEGG" id="tps:THAPSDRAFT_261233"/>
<dbReference type="Gene3D" id="3.30.565.10">
    <property type="entry name" value="Histidine kinase-like ATPase, C-terminal domain"/>
    <property type="match status" value="1"/>
</dbReference>
<dbReference type="EC" id="2.7.11.-" evidence="8"/>
<dbReference type="eggNOG" id="KOG0787">
    <property type="taxonomic scope" value="Eukaryota"/>
</dbReference>
<evidence type="ECO:0000256" key="5">
    <source>
        <dbReference type="ARBA" id="ARBA00022840"/>
    </source>
</evidence>
<keyword evidence="4 8" id="KW-0418">Kinase</keyword>
<evidence type="ECO:0000313" key="11">
    <source>
        <dbReference type="Proteomes" id="UP000001449"/>
    </source>
</evidence>
<feature type="non-terminal residue" evidence="10">
    <location>
        <position position="320"/>
    </location>
</feature>
<evidence type="ECO:0000256" key="3">
    <source>
        <dbReference type="ARBA" id="ARBA00022741"/>
    </source>
</evidence>
<evidence type="ECO:0000313" key="10">
    <source>
        <dbReference type="EMBL" id="EED95114.1"/>
    </source>
</evidence>
<accession>B8BTL2</accession>
<dbReference type="InterPro" id="IPR003594">
    <property type="entry name" value="HATPase_dom"/>
</dbReference>
<dbReference type="InterPro" id="IPR005467">
    <property type="entry name" value="His_kinase_dom"/>
</dbReference>
<comment type="subcellular location">
    <subcellularLocation>
        <location evidence="8">Mitochondrion matrix</location>
    </subcellularLocation>
</comment>
<dbReference type="GO" id="GO:0005524">
    <property type="term" value="F:ATP binding"/>
    <property type="evidence" value="ECO:0007669"/>
    <property type="project" value="UniProtKB-UniRule"/>
</dbReference>
<feature type="domain" description="Histidine kinase" evidence="9">
    <location>
        <begin position="194"/>
        <end position="313"/>
    </location>
</feature>
<dbReference type="STRING" id="35128.B8BTL2"/>
<dbReference type="GO" id="GO:0005759">
    <property type="term" value="C:mitochondrial matrix"/>
    <property type="evidence" value="ECO:0007669"/>
    <property type="project" value="UniProtKB-SubCell"/>
</dbReference>